<keyword evidence="12 17" id="KW-0046">Antibiotic resistance</keyword>
<dbReference type="EMBL" id="MEUJ01000005">
    <property type="protein sequence ID" value="OGC39782.1"/>
    <property type="molecule type" value="Genomic_DNA"/>
</dbReference>
<keyword evidence="10 17" id="KW-1133">Transmembrane helix</keyword>
<dbReference type="PANTHER" id="PTHR30622:SF2">
    <property type="entry name" value="UNDECAPRENYL-DIPHOSPHATASE"/>
    <property type="match status" value="1"/>
</dbReference>
<dbReference type="EC" id="3.6.1.27" evidence="3 17"/>
<reference evidence="18 19" key="1">
    <citation type="journal article" date="2016" name="Nat. Commun.">
        <title>Thousands of microbial genomes shed light on interconnected biogeochemical processes in an aquifer system.</title>
        <authorList>
            <person name="Anantharaman K."/>
            <person name="Brown C.T."/>
            <person name="Hug L.A."/>
            <person name="Sharon I."/>
            <person name="Castelle C.J."/>
            <person name="Probst A.J."/>
            <person name="Thomas B.C."/>
            <person name="Singh A."/>
            <person name="Wilkins M.J."/>
            <person name="Karaoz U."/>
            <person name="Brodie E.L."/>
            <person name="Williams K.H."/>
            <person name="Hubbard S.S."/>
            <person name="Banfield J.F."/>
        </authorList>
    </citation>
    <scope>NUCLEOTIDE SEQUENCE [LARGE SCALE GENOMIC DNA]</scope>
</reference>
<gene>
    <name evidence="17" type="primary">uppP</name>
    <name evidence="18" type="ORF">A2438_04580</name>
</gene>
<dbReference type="GO" id="GO:0009252">
    <property type="term" value="P:peptidoglycan biosynthetic process"/>
    <property type="evidence" value="ECO:0007669"/>
    <property type="project" value="UniProtKB-KW"/>
</dbReference>
<accession>A0A1F4U4E2</accession>
<name>A0A1F4U4E2_UNCSA</name>
<comment type="similarity">
    <text evidence="2 17">Belongs to the UppP family.</text>
</comment>
<dbReference type="AlphaFoldDB" id="A0A1F4U4E2"/>
<evidence type="ECO:0000313" key="19">
    <source>
        <dbReference type="Proteomes" id="UP000179242"/>
    </source>
</evidence>
<evidence type="ECO:0000256" key="15">
    <source>
        <dbReference type="ARBA" id="ARBA00032932"/>
    </source>
</evidence>
<dbReference type="GO" id="GO:0050380">
    <property type="term" value="F:undecaprenyl-diphosphatase activity"/>
    <property type="evidence" value="ECO:0007669"/>
    <property type="project" value="UniProtKB-UniRule"/>
</dbReference>
<evidence type="ECO:0000256" key="16">
    <source>
        <dbReference type="ARBA" id="ARBA00047594"/>
    </source>
</evidence>
<feature type="transmembrane region" description="Helical" evidence="17">
    <location>
        <begin position="220"/>
        <end position="241"/>
    </location>
</feature>
<dbReference type="PANTHER" id="PTHR30622">
    <property type="entry name" value="UNDECAPRENYL-DIPHOSPHATASE"/>
    <property type="match status" value="1"/>
</dbReference>
<comment type="catalytic activity">
    <reaction evidence="16 17">
        <text>di-trans,octa-cis-undecaprenyl diphosphate + H2O = di-trans,octa-cis-undecaprenyl phosphate + phosphate + H(+)</text>
        <dbReference type="Rhea" id="RHEA:28094"/>
        <dbReference type="ChEBI" id="CHEBI:15377"/>
        <dbReference type="ChEBI" id="CHEBI:15378"/>
        <dbReference type="ChEBI" id="CHEBI:43474"/>
        <dbReference type="ChEBI" id="CHEBI:58405"/>
        <dbReference type="ChEBI" id="CHEBI:60392"/>
        <dbReference type="EC" id="3.6.1.27"/>
    </reaction>
</comment>
<dbReference type="Pfam" id="PF02673">
    <property type="entry name" value="BacA"/>
    <property type="match status" value="1"/>
</dbReference>
<evidence type="ECO:0000256" key="8">
    <source>
        <dbReference type="ARBA" id="ARBA00022960"/>
    </source>
</evidence>
<keyword evidence="8 17" id="KW-0133">Cell shape</keyword>
<evidence type="ECO:0000256" key="11">
    <source>
        <dbReference type="ARBA" id="ARBA00023136"/>
    </source>
</evidence>
<comment type="function">
    <text evidence="17">Catalyzes the dephosphorylation of undecaprenyl diphosphate (UPP). Confers resistance to bacitracin.</text>
</comment>
<sequence>MKHLILGIIQGLTEFLPVSSSGHLVIFTKLFGLETDLFFDALVHVATLLAVVIYFWKDIFAMAAGFISGSWQVLITRNFRKVYNESIQFKLACLIMVATFATGVIGVSFQDYFEGWFDSISAVGWFLLLTGALLFLADRFGQGNRKENDFTRMDALVIGAAQGAAIAPGFSRSGATISMALLRDLDKNLAARFSFILSIPAILGAVILQGKDLAGGTAFSFSYLLGFIAAFITGYLAIKIFIDLLQKAKLRYFAYYCFVVGLLVLGWAFFAVG</sequence>
<evidence type="ECO:0000256" key="13">
    <source>
        <dbReference type="ARBA" id="ARBA00023316"/>
    </source>
</evidence>
<evidence type="ECO:0000256" key="1">
    <source>
        <dbReference type="ARBA" id="ARBA00004651"/>
    </source>
</evidence>
<feature type="transmembrane region" description="Helical" evidence="17">
    <location>
        <begin position="115"/>
        <end position="137"/>
    </location>
</feature>
<dbReference type="GO" id="GO:0005886">
    <property type="term" value="C:plasma membrane"/>
    <property type="evidence" value="ECO:0007669"/>
    <property type="project" value="UniProtKB-SubCell"/>
</dbReference>
<dbReference type="InterPro" id="IPR003824">
    <property type="entry name" value="UppP"/>
</dbReference>
<feature type="transmembrane region" description="Helical" evidence="17">
    <location>
        <begin position="91"/>
        <end position="109"/>
    </location>
</feature>
<keyword evidence="13 17" id="KW-0961">Cell wall biogenesis/degradation</keyword>
<feature type="transmembrane region" description="Helical" evidence="17">
    <location>
        <begin position="189"/>
        <end position="208"/>
    </location>
</feature>
<dbReference type="GO" id="GO:0008360">
    <property type="term" value="P:regulation of cell shape"/>
    <property type="evidence" value="ECO:0007669"/>
    <property type="project" value="UniProtKB-KW"/>
</dbReference>
<keyword evidence="6 17" id="KW-0812">Transmembrane</keyword>
<keyword evidence="11 17" id="KW-0472">Membrane</keyword>
<dbReference type="GO" id="GO:0071555">
    <property type="term" value="P:cell wall organization"/>
    <property type="evidence" value="ECO:0007669"/>
    <property type="project" value="UniProtKB-KW"/>
</dbReference>
<feature type="transmembrane region" description="Helical" evidence="17">
    <location>
        <begin position="253"/>
        <end position="272"/>
    </location>
</feature>
<evidence type="ECO:0000256" key="7">
    <source>
        <dbReference type="ARBA" id="ARBA00022801"/>
    </source>
</evidence>
<dbReference type="HAMAP" id="MF_01006">
    <property type="entry name" value="Undec_diphosphatase"/>
    <property type="match status" value="1"/>
</dbReference>
<dbReference type="GO" id="GO:0046677">
    <property type="term" value="P:response to antibiotic"/>
    <property type="evidence" value="ECO:0007669"/>
    <property type="project" value="UniProtKB-UniRule"/>
</dbReference>
<keyword evidence="9 17" id="KW-0573">Peptidoglycan synthesis</keyword>
<feature type="transmembrane region" description="Helical" evidence="17">
    <location>
        <begin position="37"/>
        <end position="56"/>
    </location>
</feature>
<evidence type="ECO:0000256" key="6">
    <source>
        <dbReference type="ARBA" id="ARBA00022692"/>
    </source>
</evidence>
<evidence type="ECO:0000256" key="17">
    <source>
        <dbReference type="HAMAP-Rule" id="MF_01006"/>
    </source>
</evidence>
<evidence type="ECO:0000256" key="12">
    <source>
        <dbReference type="ARBA" id="ARBA00023251"/>
    </source>
</evidence>
<protein>
    <recommendedName>
        <fullName evidence="4 17">Undecaprenyl-diphosphatase</fullName>
        <ecNumber evidence="3 17">3.6.1.27</ecNumber>
    </recommendedName>
    <alternativeName>
        <fullName evidence="15 17">Bacitracin resistance protein</fullName>
    </alternativeName>
    <alternativeName>
        <fullName evidence="14 17">Undecaprenyl pyrophosphate phosphatase</fullName>
    </alternativeName>
</protein>
<evidence type="ECO:0000256" key="9">
    <source>
        <dbReference type="ARBA" id="ARBA00022984"/>
    </source>
</evidence>
<evidence type="ECO:0000256" key="2">
    <source>
        <dbReference type="ARBA" id="ARBA00010621"/>
    </source>
</evidence>
<dbReference type="Proteomes" id="UP000179242">
    <property type="component" value="Unassembled WGS sequence"/>
</dbReference>
<comment type="subcellular location">
    <subcellularLocation>
        <location evidence="1 17">Cell membrane</location>
        <topology evidence="1 17">Multi-pass membrane protein</topology>
    </subcellularLocation>
</comment>
<proteinExistence type="inferred from homology"/>
<keyword evidence="5 17" id="KW-1003">Cell membrane</keyword>
<organism evidence="18 19">
    <name type="scientific">candidate division WOR-1 bacterium RIFOXYC2_FULL_46_14</name>
    <dbReference type="NCBI Taxonomy" id="1802587"/>
    <lineage>
        <taxon>Bacteria</taxon>
        <taxon>Bacillati</taxon>
        <taxon>Saganbacteria</taxon>
    </lineage>
</organism>
<evidence type="ECO:0000313" key="18">
    <source>
        <dbReference type="EMBL" id="OGC39782.1"/>
    </source>
</evidence>
<evidence type="ECO:0000256" key="5">
    <source>
        <dbReference type="ARBA" id="ARBA00022475"/>
    </source>
</evidence>
<comment type="miscellaneous">
    <text evidence="17">Bacitracin is thought to be involved in the inhibition of peptidoglycan synthesis by sequestering undecaprenyl diphosphate, thereby reducing the pool of lipid carrier available.</text>
</comment>
<keyword evidence="7 17" id="KW-0378">Hydrolase</keyword>
<evidence type="ECO:0000256" key="3">
    <source>
        <dbReference type="ARBA" id="ARBA00012374"/>
    </source>
</evidence>
<comment type="caution">
    <text evidence="18">The sequence shown here is derived from an EMBL/GenBank/DDBJ whole genome shotgun (WGS) entry which is preliminary data.</text>
</comment>
<evidence type="ECO:0000256" key="14">
    <source>
        <dbReference type="ARBA" id="ARBA00032707"/>
    </source>
</evidence>
<evidence type="ECO:0000256" key="4">
    <source>
        <dbReference type="ARBA" id="ARBA00021581"/>
    </source>
</evidence>
<evidence type="ECO:0000256" key="10">
    <source>
        <dbReference type="ARBA" id="ARBA00022989"/>
    </source>
</evidence>